<evidence type="ECO:0000256" key="2">
    <source>
        <dbReference type="ARBA" id="ARBA00006720"/>
    </source>
</evidence>
<evidence type="ECO:0000313" key="10">
    <source>
        <dbReference type="EMBL" id="KAL2271693.1"/>
    </source>
</evidence>
<evidence type="ECO:0000256" key="6">
    <source>
        <dbReference type="ARBA" id="ARBA00023157"/>
    </source>
</evidence>
<keyword evidence="8" id="KW-0496">Mitochondrion</keyword>
<evidence type="ECO:0000313" key="11">
    <source>
        <dbReference type="Proteomes" id="UP001600064"/>
    </source>
</evidence>
<keyword evidence="5 8" id="KW-0811">Translocation</keyword>
<dbReference type="GeneID" id="98121826"/>
<dbReference type="EMBL" id="JAZGUE010000001">
    <property type="protein sequence ID" value="KAL2271693.1"/>
    <property type="molecule type" value="Genomic_DNA"/>
</dbReference>
<keyword evidence="4 8" id="KW-0653">Protein transport</keyword>
<comment type="subunit">
    <text evidence="8">Heterohexamer.</text>
</comment>
<feature type="domain" description="Tim10-like" evidence="9">
    <location>
        <begin position="14"/>
        <end position="73"/>
    </location>
</feature>
<comment type="caution">
    <text evidence="10">The sequence shown here is derived from an EMBL/GenBank/DDBJ whole genome shotgun (WGS) entry which is preliminary data.</text>
</comment>
<evidence type="ECO:0000256" key="8">
    <source>
        <dbReference type="RuleBase" id="RU367043"/>
    </source>
</evidence>
<keyword evidence="3 8" id="KW-0472">Membrane</keyword>
<dbReference type="RefSeq" id="XP_070870417.1">
    <property type="nucleotide sequence ID" value="XM_071007182.1"/>
</dbReference>
<evidence type="ECO:0000256" key="3">
    <source>
        <dbReference type="ARBA" id="ARBA00022792"/>
    </source>
</evidence>
<comment type="subcellular location">
    <subcellularLocation>
        <location evidence="1 8">Mitochondrion inner membrane</location>
        <topology evidence="1 8">Peripheral membrane protein</topology>
        <orientation evidence="1 8">Intermembrane side</orientation>
    </subcellularLocation>
</comment>
<dbReference type="Proteomes" id="UP001600064">
    <property type="component" value="Unassembled WGS sequence"/>
</dbReference>
<evidence type="ECO:0000259" key="9">
    <source>
        <dbReference type="Pfam" id="PF02953"/>
    </source>
</evidence>
<evidence type="ECO:0000256" key="5">
    <source>
        <dbReference type="ARBA" id="ARBA00023010"/>
    </source>
</evidence>
<comment type="function">
    <text evidence="8">Mitochondrial intermembrane chaperone that participates in the import and insertion of some multi-pass transmembrane proteins into the mitochondrial inner membrane. Also required for the transfer of beta-barrel precursors from the TOM complex to the sorting and assembly machinery (SAM complex) of the outer membrane. Acts as a chaperone-like protein that protects the hydrophobic precursors from aggregation and guide them through the mitochondrial intermembrane space.</text>
</comment>
<keyword evidence="11" id="KW-1185">Reference proteome</keyword>
<keyword evidence="7 8" id="KW-0143">Chaperone</keyword>
<accession>A0ABR4DMY0</accession>
<comment type="domain">
    <text evidence="8">The twin CX3C motif contains 4 conserved Cys residues that form 2 disulfide bonds in the mitochondrial intermembrane space.</text>
</comment>
<organism evidence="10 11">
    <name type="scientific">Remersonia thermophila</name>
    <dbReference type="NCBI Taxonomy" id="72144"/>
    <lineage>
        <taxon>Eukaryota</taxon>
        <taxon>Fungi</taxon>
        <taxon>Dikarya</taxon>
        <taxon>Ascomycota</taxon>
        <taxon>Pezizomycotina</taxon>
        <taxon>Sordariomycetes</taxon>
        <taxon>Sordariomycetidae</taxon>
        <taxon>Sordariales</taxon>
        <taxon>Sordariales incertae sedis</taxon>
        <taxon>Remersonia</taxon>
    </lineage>
</organism>
<name>A0ABR4DMY0_9PEZI</name>
<reference evidence="10 11" key="1">
    <citation type="journal article" date="2024" name="Commun. Biol.">
        <title>Comparative genomic analysis of thermophilic fungi reveals convergent evolutionary adaptations and gene losses.</title>
        <authorList>
            <person name="Steindorff A.S."/>
            <person name="Aguilar-Pontes M.V."/>
            <person name="Robinson A.J."/>
            <person name="Andreopoulos B."/>
            <person name="LaButti K."/>
            <person name="Kuo A."/>
            <person name="Mondo S."/>
            <person name="Riley R."/>
            <person name="Otillar R."/>
            <person name="Haridas S."/>
            <person name="Lipzen A."/>
            <person name="Grimwood J."/>
            <person name="Schmutz J."/>
            <person name="Clum A."/>
            <person name="Reid I.D."/>
            <person name="Moisan M.C."/>
            <person name="Butler G."/>
            <person name="Nguyen T.T.M."/>
            <person name="Dewar K."/>
            <person name="Conant G."/>
            <person name="Drula E."/>
            <person name="Henrissat B."/>
            <person name="Hansel C."/>
            <person name="Singer S."/>
            <person name="Hutchinson M.I."/>
            <person name="de Vries R.P."/>
            <person name="Natvig D.O."/>
            <person name="Powell A.J."/>
            <person name="Tsang A."/>
            <person name="Grigoriev I.V."/>
        </authorList>
    </citation>
    <scope>NUCLEOTIDE SEQUENCE [LARGE SCALE GENOMIC DNA]</scope>
    <source>
        <strain evidence="10 11">ATCC 22073</strain>
    </source>
</reference>
<dbReference type="Pfam" id="PF02953">
    <property type="entry name" value="zf-Tim10_DDP"/>
    <property type="match status" value="1"/>
</dbReference>
<comment type="similarity">
    <text evidence="2 8">Belongs to the small Tim family.</text>
</comment>
<protein>
    <recommendedName>
        <fullName evidence="8">Mitochondrial import inner membrane translocase subunit</fullName>
    </recommendedName>
</protein>
<sequence>MSESEEVKKTIIKMALAETNTNNARQLMTSINKRCFDYCVPTPGSSFSDGEQQCVKACMEKYIKAWNEVNAAYLRRIQQEVGNQGLNISN</sequence>
<dbReference type="InterPro" id="IPR004217">
    <property type="entry name" value="Tim10-like"/>
</dbReference>
<keyword evidence="3 8" id="KW-0999">Mitochondrion inner membrane</keyword>
<evidence type="ECO:0000256" key="4">
    <source>
        <dbReference type="ARBA" id="ARBA00022927"/>
    </source>
</evidence>
<dbReference type="Gene3D" id="1.10.287.810">
    <property type="entry name" value="Mitochondrial import inner membrane translocase subunit tim13 like domains"/>
    <property type="match status" value="1"/>
</dbReference>
<dbReference type="SUPFAM" id="SSF144122">
    <property type="entry name" value="Tim10-like"/>
    <property type="match status" value="1"/>
</dbReference>
<evidence type="ECO:0000256" key="7">
    <source>
        <dbReference type="ARBA" id="ARBA00023186"/>
    </source>
</evidence>
<dbReference type="InterPro" id="IPR035427">
    <property type="entry name" value="Tim10-like_dom_sf"/>
</dbReference>
<keyword evidence="8" id="KW-0813">Transport</keyword>
<evidence type="ECO:0000256" key="1">
    <source>
        <dbReference type="ARBA" id="ARBA00004137"/>
    </source>
</evidence>
<proteinExistence type="inferred from homology"/>
<keyword evidence="6 8" id="KW-1015">Disulfide bond</keyword>
<gene>
    <name evidence="10" type="ORF">VTJ83DRAFT_1064</name>
</gene>